<evidence type="ECO:0000259" key="1">
    <source>
        <dbReference type="Pfam" id="PF00561"/>
    </source>
</evidence>
<name>A0A1G5J6W5_9HYPH</name>
<proteinExistence type="predicted"/>
<evidence type="ECO:0000313" key="3">
    <source>
        <dbReference type="Proteomes" id="UP000199569"/>
    </source>
</evidence>
<dbReference type="OrthoDB" id="9779853at2"/>
<protein>
    <submittedName>
        <fullName evidence="2">Pimeloyl-ACP methyl ester carboxylesterase</fullName>
    </submittedName>
</protein>
<accession>A0A1G5J6W5</accession>
<sequence length="278" mass="31181">MTVTSGEHWIETQRGKLFAKVWLPSNKMRPEEAFLLFHDSLGCVDLWRDFPEKLAHATQRPVVAYDRLGFGKSDPYPGLLPPHFIRDEAETSIPQLRKQLGLGILIPFGHSVGGGMAVATAARHQDICKALVTESAQAFVEDRTLEGIRAAKVAFQEPGQIERLERYHGSKARWVLDAWIETWLAPAFENWSLEEDLKQVRCPVLAIHGDLDEFGSELHPERIARLTPGPVEPVVLSACGHVPHREQPDRVLGELMHFLRQSGLRAEQSPSMTHTVSP</sequence>
<gene>
    <name evidence="2" type="ORF">SAMN02927923_02526</name>
</gene>
<dbReference type="PANTHER" id="PTHR43689:SF8">
    <property type="entry name" value="ALPHA_BETA-HYDROLASES SUPERFAMILY PROTEIN"/>
    <property type="match status" value="1"/>
</dbReference>
<dbReference type="Gene3D" id="3.40.50.1820">
    <property type="entry name" value="alpha/beta hydrolase"/>
    <property type="match status" value="1"/>
</dbReference>
<dbReference type="EMBL" id="FMVJ01000006">
    <property type="protein sequence ID" value="SCY83680.1"/>
    <property type="molecule type" value="Genomic_DNA"/>
</dbReference>
<reference evidence="2 3" key="1">
    <citation type="submission" date="2016-10" db="EMBL/GenBank/DDBJ databases">
        <authorList>
            <person name="de Groot N.N."/>
        </authorList>
    </citation>
    <scope>NUCLEOTIDE SEQUENCE [LARGE SCALE GENOMIC DNA]</scope>
    <source>
        <strain evidence="2 3">CGMCC 1.7666</strain>
    </source>
</reference>
<dbReference type="AlphaFoldDB" id="A0A1G5J6W5"/>
<dbReference type="InterPro" id="IPR029058">
    <property type="entry name" value="AB_hydrolase_fold"/>
</dbReference>
<feature type="domain" description="AB hydrolase-1" evidence="1">
    <location>
        <begin position="33"/>
        <end position="153"/>
    </location>
</feature>
<dbReference type="Pfam" id="PF00561">
    <property type="entry name" value="Abhydrolase_1"/>
    <property type="match status" value="1"/>
</dbReference>
<dbReference type="PANTHER" id="PTHR43689">
    <property type="entry name" value="HYDROLASE"/>
    <property type="match status" value="1"/>
</dbReference>
<dbReference type="InterPro" id="IPR000073">
    <property type="entry name" value="AB_hydrolase_1"/>
</dbReference>
<keyword evidence="3" id="KW-1185">Reference proteome</keyword>
<dbReference type="SUPFAM" id="SSF53474">
    <property type="entry name" value="alpha/beta-Hydrolases"/>
    <property type="match status" value="1"/>
</dbReference>
<organism evidence="2 3">
    <name type="scientific">Microvirga guangxiensis</name>
    <dbReference type="NCBI Taxonomy" id="549386"/>
    <lineage>
        <taxon>Bacteria</taxon>
        <taxon>Pseudomonadati</taxon>
        <taxon>Pseudomonadota</taxon>
        <taxon>Alphaproteobacteria</taxon>
        <taxon>Hyphomicrobiales</taxon>
        <taxon>Methylobacteriaceae</taxon>
        <taxon>Microvirga</taxon>
    </lineage>
</organism>
<dbReference type="RefSeq" id="WP_091134880.1">
    <property type="nucleotide sequence ID" value="NZ_FMVJ01000006.1"/>
</dbReference>
<dbReference type="STRING" id="549386.SAMN02927923_02526"/>
<dbReference type="Proteomes" id="UP000199569">
    <property type="component" value="Unassembled WGS sequence"/>
</dbReference>
<evidence type="ECO:0000313" key="2">
    <source>
        <dbReference type="EMBL" id="SCY83680.1"/>
    </source>
</evidence>